<keyword evidence="2" id="KW-1185">Reference proteome</keyword>
<evidence type="ECO:0000313" key="2">
    <source>
        <dbReference type="Proteomes" id="UP001556367"/>
    </source>
</evidence>
<protein>
    <submittedName>
        <fullName evidence="1">Uncharacterized protein</fullName>
    </submittedName>
</protein>
<reference evidence="2" key="1">
    <citation type="submission" date="2024-06" db="EMBL/GenBank/DDBJ databases">
        <title>Multi-omics analyses provide insights into the biosynthesis of the anticancer antibiotic pleurotin in Hohenbuehelia grisea.</title>
        <authorList>
            <person name="Weaver J.A."/>
            <person name="Alberti F."/>
        </authorList>
    </citation>
    <scope>NUCLEOTIDE SEQUENCE [LARGE SCALE GENOMIC DNA]</scope>
    <source>
        <strain evidence="2">T-177</strain>
    </source>
</reference>
<accession>A0ABR3JXP0</accession>
<sequence>MPPDHSVPQNQAGTLSVFLFSRYLSGNARMMLTISITDPTIRDAHGGHVPPILSWALHILPQRTPVSRLNVSLVEPMLYRPTEFHQTPVPGTLVSLFNVQPPSRTHKYLVDSRLRL</sequence>
<organism evidence="1 2">
    <name type="scientific">Hohenbuehelia grisea</name>
    <dbReference type="NCBI Taxonomy" id="104357"/>
    <lineage>
        <taxon>Eukaryota</taxon>
        <taxon>Fungi</taxon>
        <taxon>Dikarya</taxon>
        <taxon>Basidiomycota</taxon>
        <taxon>Agaricomycotina</taxon>
        <taxon>Agaricomycetes</taxon>
        <taxon>Agaricomycetidae</taxon>
        <taxon>Agaricales</taxon>
        <taxon>Pleurotineae</taxon>
        <taxon>Pleurotaceae</taxon>
        <taxon>Hohenbuehelia</taxon>
    </lineage>
</organism>
<evidence type="ECO:0000313" key="1">
    <source>
        <dbReference type="EMBL" id="KAL0959897.1"/>
    </source>
</evidence>
<name>A0ABR3JXP0_9AGAR</name>
<comment type="caution">
    <text evidence="1">The sequence shown here is derived from an EMBL/GenBank/DDBJ whole genome shotgun (WGS) entry which is preliminary data.</text>
</comment>
<dbReference type="EMBL" id="JASNQZ010000002">
    <property type="protein sequence ID" value="KAL0959897.1"/>
    <property type="molecule type" value="Genomic_DNA"/>
</dbReference>
<dbReference type="Proteomes" id="UP001556367">
    <property type="component" value="Unassembled WGS sequence"/>
</dbReference>
<gene>
    <name evidence="1" type="ORF">HGRIS_011564</name>
</gene>
<proteinExistence type="predicted"/>